<dbReference type="AlphaFoldDB" id="A0AAD2DC14"/>
<dbReference type="Proteomes" id="UP001295684">
    <property type="component" value="Unassembled WGS sequence"/>
</dbReference>
<keyword evidence="3" id="KW-1185">Reference proteome</keyword>
<evidence type="ECO:0000313" key="3">
    <source>
        <dbReference type="Proteomes" id="UP001295684"/>
    </source>
</evidence>
<sequence>MDCFYDDCEEKAWFFIPSRGICVCGWHRESEFAEEEIEDIGSSRVLPYLYYISHIVTHCSFSRRSDYLHGLNSLQSSVQEALDSQDYQKWMVIEESLQDIFKSLCEEQEIQQFLKENGAIIRDAKYCQGIDLPQLYDSITHSSHSSVEEQKEPPPTTPKSSLHLFHPISHLDVPDPQQDDEILQDHHLSSAQDTNNFPLIPSELNTMELKEILPPKESGYRPEGRDGSPMYEGRMHGVEYEEEEDEDRGVSVDMKASGDSSQAQTCFYKANRSISDQIMAPESLHSYDQRMPVLQKATDSSVEFLADDLNEDYFGFRDIFENDLYKSGLEYLKKNCNFRTEFRHRRYLSDILMPKINNIISMSTYDNYKFLWKMKGKYLINLCDSKYGEVENSFDLDLDLTVGCHYAFLTEIPERFEGVNSISLFNVPNEDESVKRYLTDYFPYNLKKFIFTRKLFNSSTPETSENYFDQHGYIFYEKELLLACSQTLHEVGIQGYILTQAQFATLMHGLRDKTVVQINLCKIGIDSKKSLNLDLNGCKIKILRLLLCGNTKLSNWTDYPGRFETIIKALSKCKDFKKNNPVIEIAQSDILEDTAIEIALLYGFSKKNLRIYDTPSNI</sequence>
<protein>
    <submittedName>
        <fullName evidence="2">Uncharacterized protein</fullName>
    </submittedName>
</protein>
<dbReference type="EMBL" id="CAMPGE010029663">
    <property type="protein sequence ID" value="CAI2387143.1"/>
    <property type="molecule type" value="Genomic_DNA"/>
</dbReference>
<comment type="caution">
    <text evidence="2">The sequence shown here is derived from an EMBL/GenBank/DDBJ whole genome shotgun (WGS) entry which is preliminary data.</text>
</comment>
<feature type="region of interest" description="Disordered" evidence="1">
    <location>
        <begin position="141"/>
        <end position="163"/>
    </location>
</feature>
<reference evidence="2" key="1">
    <citation type="submission" date="2023-07" db="EMBL/GenBank/DDBJ databases">
        <authorList>
            <consortium name="AG Swart"/>
            <person name="Singh M."/>
            <person name="Singh A."/>
            <person name="Seah K."/>
            <person name="Emmerich C."/>
        </authorList>
    </citation>
    <scope>NUCLEOTIDE SEQUENCE</scope>
    <source>
        <strain evidence="2">DP1</strain>
    </source>
</reference>
<proteinExistence type="predicted"/>
<organism evidence="2 3">
    <name type="scientific">Euplotes crassus</name>
    <dbReference type="NCBI Taxonomy" id="5936"/>
    <lineage>
        <taxon>Eukaryota</taxon>
        <taxon>Sar</taxon>
        <taxon>Alveolata</taxon>
        <taxon>Ciliophora</taxon>
        <taxon>Intramacronucleata</taxon>
        <taxon>Spirotrichea</taxon>
        <taxon>Hypotrichia</taxon>
        <taxon>Euplotida</taxon>
        <taxon>Euplotidae</taxon>
        <taxon>Moneuplotes</taxon>
    </lineage>
</organism>
<evidence type="ECO:0000256" key="1">
    <source>
        <dbReference type="SAM" id="MobiDB-lite"/>
    </source>
</evidence>
<accession>A0AAD2DC14</accession>
<gene>
    <name evidence="2" type="ORF">ECRASSUSDP1_LOCUS28771</name>
</gene>
<name>A0AAD2DC14_EUPCR</name>
<evidence type="ECO:0000313" key="2">
    <source>
        <dbReference type="EMBL" id="CAI2387143.1"/>
    </source>
</evidence>